<dbReference type="Pfam" id="PF00679">
    <property type="entry name" value="EFG_C"/>
    <property type="match status" value="1"/>
</dbReference>
<organism evidence="4 5">
    <name type="scientific">Apiospora phragmitis</name>
    <dbReference type="NCBI Taxonomy" id="2905665"/>
    <lineage>
        <taxon>Eukaryota</taxon>
        <taxon>Fungi</taxon>
        <taxon>Dikarya</taxon>
        <taxon>Ascomycota</taxon>
        <taxon>Pezizomycotina</taxon>
        <taxon>Sordariomycetes</taxon>
        <taxon>Xylariomycetidae</taxon>
        <taxon>Amphisphaeriales</taxon>
        <taxon>Apiosporaceae</taxon>
        <taxon>Apiospora</taxon>
    </lineage>
</organism>
<proteinExistence type="predicted"/>
<evidence type="ECO:0000313" key="4">
    <source>
        <dbReference type="EMBL" id="KAK8073372.1"/>
    </source>
</evidence>
<name>A0ABR1VRA8_9PEZI</name>
<evidence type="ECO:0000259" key="3">
    <source>
        <dbReference type="Pfam" id="PF00679"/>
    </source>
</evidence>
<sequence>MSDRTRSRAKPSSYVHGATIRPTICPIRWFFLYANSSLPGENSTKAKALTSVTSDTRRPGEAASYALACITMTDDTLLAIQNAVGVDGPGSGLAVWPLHWPLGYISEARNGQLGRDNRSSNRRPEETERALVLDEFPEGMVQAGPARIETRIVRRAHVLSTPPSRASDHEDSQPTPATDAEARRREEGRASAAQTTLPRSRATDFSQGHRTFSPTLHFVHAAPADSSKTACTYGFYMPAYPTMGRCLDDVCPSNDLELWSSSDPEGDLPDPPAWTTPHFSVRTSAMGCPRCATSSWRHPAVLEPRLRPSPTLPSPYALGFVLAGHQRGMAVTAQTGSMIYPHLVEALGHVDVRTEVTESFASRGGAVLLRFEILPVIHEIDLSAADILCVLNRLEATSRPGSTTAIGVGPKTGLNVQSLVPLVGNIPTLKGDHIKPLRRLLKTQNAKIGHAFTTVGSENMVAPFPGFEELKLKVFATAFPTDSDDYRRLAGLAGLCSPTGFLGSLCPSVFPGLPASRARGQYHHRARGLDEGGLEGRYRNHRTRGDGCYEPYVLATVTVHKEYLDRVLELCEVNRGKQESVEFFHSMSVIIKYRLPTAQLAAGRKRAGLVKPPLLVNKEPVDAISRVVYKSQAERLGRQETGFDDRILDVLVAGVEDPPYAEVLAAVLVARAGRAGELDIAAADAGAAAPTRKTFLPSFGQEQRHGMRLEHGGGGGAESQQQDGRLGEGQRVEGLGEEASVGPSREFKDAAIIAFKHKVAASSAPFT</sequence>
<reference evidence="4 5" key="1">
    <citation type="submission" date="2023-01" db="EMBL/GenBank/DDBJ databases">
        <title>Analysis of 21 Apiospora genomes using comparative genomics revels a genus with tremendous synthesis potential of carbohydrate active enzymes and secondary metabolites.</title>
        <authorList>
            <person name="Sorensen T."/>
        </authorList>
    </citation>
    <scope>NUCLEOTIDE SEQUENCE [LARGE SCALE GENOMIC DNA]</scope>
    <source>
        <strain evidence="4 5">CBS 135458</strain>
    </source>
</reference>
<keyword evidence="1" id="KW-0648">Protein biosynthesis</keyword>
<protein>
    <submittedName>
        <fullName evidence="4">Translation factor</fullName>
    </submittedName>
</protein>
<dbReference type="GeneID" id="92088743"/>
<feature type="compositionally biased region" description="Polar residues" evidence="2">
    <location>
        <begin position="194"/>
        <end position="208"/>
    </location>
</feature>
<feature type="region of interest" description="Disordered" evidence="2">
    <location>
        <begin position="160"/>
        <end position="208"/>
    </location>
</feature>
<accession>A0ABR1VRA8</accession>
<feature type="domain" description="Elongation factor EFG" evidence="3">
    <location>
        <begin position="549"/>
        <end position="600"/>
    </location>
</feature>
<dbReference type="Proteomes" id="UP001480595">
    <property type="component" value="Unassembled WGS sequence"/>
</dbReference>
<gene>
    <name evidence="4" type="ORF">PG994_004271</name>
</gene>
<keyword evidence="5" id="KW-1185">Reference proteome</keyword>
<dbReference type="PANTHER" id="PTHR43512">
    <property type="entry name" value="TRANSLATION FACTOR GUF1-RELATED"/>
    <property type="match status" value="1"/>
</dbReference>
<feature type="compositionally biased region" description="Basic and acidic residues" evidence="2">
    <location>
        <begin position="180"/>
        <end position="189"/>
    </location>
</feature>
<dbReference type="InterPro" id="IPR006297">
    <property type="entry name" value="EF-4"/>
</dbReference>
<dbReference type="InterPro" id="IPR035647">
    <property type="entry name" value="EFG_III/V"/>
</dbReference>
<dbReference type="InterPro" id="IPR000640">
    <property type="entry name" value="EFG_V-like"/>
</dbReference>
<dbReference type="SUPFAM" id="SSF54980">
    <property type="entry name" value="EF-G C-terminal domain-like"/>
    <property type="match status" value="1"/>
</dbReference>
<dbReference type="EMBL" id="JAQQWL010000005">
    <property type="protein sequence ID" value="KAK8073372.1"/>
    <property type="molecule type" value="Genomic_DNA"/>
</dbReference>
<dbReference type="PANTHER" id="PTHR43512:SF7">
    <property type="entry name" value="TRANSLATION FACTOR GUF1, MITOCHONDRIAL"/>
    <property type="match status" value="1"/>
</dbReference>
<dbReference type="RefSeq" id="XP_066717847.1">
    <property type="nucleotide sequence ID" value="XM_066855680.1"/>
</dbReference>
<evidence type="ECO:0000256" key="2">
    <source>
        <dbReference type="SAM" id="MobiDB-lite"/>
    </source>
</evidence>
<evidence type="ECO:0000313" key="5">
    <source>
        <dbReference type="Proteomes" id="UP001480595"/>
    </source>
</evidence>
<feature type="region of interest" description="Disordered" evidence="2">
    <location>
        <begin position="706"/>
        <end position="728"/>
    </location>
</feature>
<comment type="caution">
    <text evidence="4">The sequence shown here is derived from an EMBL/GenBank/DDBJ whole genome shotgun (WGS) entry which is preliminary data.</text>
</comment>
<dbReference type="Gene3D" id="3.30.70.240">
    <property type="match status" value="1"/>
</dbReference>
<evidence type="ECO:0000256" key="1">
    <source>
        <dbReference type="ARBA" id="ARBA00022917"/>
    </source>
</evidence>